<reference evidence="1 2" key="1">
    <citation type="submission" date="2019-05" db="EMBL/GenBank/DDBJ databases">
        <title>Another draft genome of Portunus trituberculatus and its Hox gene families provides insights of decapod evolution.</title>
        <authorList>
            <person name="Jeong J.-H."/>
            <person name="Song I."/>
            <person name="Kim S."/>
            <person name="Choi T."/>
            <person name="Kim D."/>
            <person name="Ryu S."/>
            <person name="Kim W."/>
        </authorList>
    </citation>
    <scope>NUCLEOTIDE SEQUENCE [LARGE SCALE GENOMIC DNA]</scope>
    <source>
        <tissue evidence="1">Muscle</tissue>
    </source>
</reference>
<dbReference type="AlphaFoldDB" id="A0A5B7IRI6"/>
<dbReference type="Proteomes" id="UP000324222">
    <property type="component" value="Unassembled WGS sequence"/>
</dbReference>
<accession>A0A5B7IRI6</accession>
<organism evidence="1 2">
    <name type="scientific">Portunus trituberculatus</name>
    <name type="common">Swimming crab</name>
    <name type="synonym">Neptunus trituberculatus</name>
    <dbReference type="NCBI Taxonomy" id="210409"/>
    <lineage>
        <taxon>Eukaryota</taxon>
        <taxon>Metazoa</taxon>
        <taxon>Ecdysozoa</taxon>
        <taxon>Arthropoda</taxon>
        <taxon>Crustacea</taxon>
        <taxon>Multicrustacea</taxon>
        <taxon>Malacostraca</taxon>
        <taxon>Eumalacostraca</taxon>
        <taxon>Eucarida</taxon>
        <taxon>Decapoda</taxon>
        <taxon>Pleocyemata</taxon>
        <taxon>Brachyura</taxon>
        <taxon>Eubrachyura</taxon>
        <taxon>Portunoidea</taxon>
        <taxon>Portunidae</taxon>
        <taxon>Portuninae</taxon>
        <taxon>Portunus</taxon>
    </lineage>
</organism>
<name>A0A5B7IRI6_PORTR</name>
<evidence type="ECO:0000313" key="2">
    <source>
        <dbReference type="Proteomes" id="UP000324222"/>
    </source>
</evidence>
<sequence>MKSPEKRLRRRAKRRAGGR</sequence>
<evidence type="ECO:0000313" key="1">
    <source>
        <dbReference type="EMBL" id="MPC86452.1"/>
    </source>
</evidence>
<keyword evidence="2" id="KW-1185">Reference proteome</keyword>
<gene>
    <name evidence="1" type="ORF">E2C01_081281</name>
</gene>
<dbReference type="EMBL" id="VSRR010071498">
    <property type="protein sequence ID" value="MPC86452.1"/>
    <property type="molecule type" value="Genomic_DNA"/>
</dbReference>
<proteinExistence type="predicted"/>
<comment type="caution">
    <text evidence="1">The sequence shown here is derived from an EMBL/GenBank/DDBJ whole genome shotgun (WGS) entry which is preliminary data.</text>
</comment>
<protein>
    <submittedName>
        <fullName evidence="1">Uncharacterized protein</fullName>
    </submittedName>
</protein>